<dbReference type="SUPFAM" id="SSF56436">
    <property type="entry name" value="C-type lectin-like"/>
    <property type="match status" value="1"/>
</dbReference>
<evidence type="ECO:0000256" key="1">
    <source>
        <dbReference type="ARBA" id="ARBA00022734"/>
    </source>
</evidence>
<feature type="non-terminal residue" evidence="6">
    <location>
        <position position="1"/>
    </location>
</feature>
<gene>
    <name evidence="6" type="ORF">scyTo_0018814</name>
</gene>
<protein>
    <recommendedName>
        <fullName evidence="5">C-type lectin domain-containing protein</fullName>
    </recommendedName>
</protein>
<feature type="domain" description="C-type lectin" evidence="5">
    <location>
        <begin position="116"/>
        <end position="191"/>
    </location>
</feature>
<dbReference type="AlphaFoldDB" id="A0A401Q353"/>
<feature type="transmembrane region" description="Helical" evidence="4">
    <location>
        <begin position="54"/>
        <end position="81"/>
    </location>
</feature>
<dbReference type="InterPro" id="IPR016187">
    <property type="entry name" value="CTDL_fold"/>
</dbReference>
<evidence type="ECO:0000313" key="7">
    <source>
        <dbReference type="Proteomes" id="UP000288216"/>
    </source>
</evidence>
<organism evidence="6 7">
    <name type="scientific">Scyliorhinus torazame</name>
    <name type="common">Cloudy catshark</name>
    <name type="synonym">Catulus torazame</name>
    <dbReference type="NCBI Taxonomy" id="75743"/>
    <lineage>
        <taxon>Eukaryota</taxon>
        <taxon>Metazoa</taxon>
        <taxon>Chordata</taxon>
        <taxon>Craniata</taxon>
        <taxon>Vertebrata</taxon>
        <taxon>Chondrichthyes</taxon>
        <taxon>Elasmobranchii</taxon>
        <taxon>Galeomorphii</taxon>
        <taxon>Galeoidea</taxon>
        <taxon>Carcharhiniformes</taxon>
        <taxon>Scyliorhinidae</taxon>
        <taxon>Scyliorhinus</taxon>
    </lineage>
</organism>
<evidence type="ECO:0000313" key="6">
    <source>
        <dbReference type="EMBL" id="GCB79822.1"/>
    </source>
</evidence>
<dbReference type="STRING" id="75743.A0A401Q353"/>
<dbReference type="Proteomes" id="UP000288216">
    <property type="component" value="Unassembled WGS sequence"/>
</dbReference>
<evidence type="ECO:0000256" key="4">
    <source>
        <dbReference type="SAM" id="Phobius"/>
    </source>
</evidence>
<keyword evidence="7" id="KW-1185">Reference proteome</keyword>
<dbReference type="SMART" id="SM00034">
    <property type="entry name" value="CLECT"/>
    <property type="match status" value="1"/>
</dbReference>
<reference evidence="6 7" key="1">
    <citation type="journal article" date="2018" name="Nat. Ecol. Evol.">
        <title>Shark genomes provide insights into elasmobranch evolution and the origin of vertebrates.</title>
        <authorList>
            <person name="Hara Y"/>
            <person name="Yamaguchi K"/>
            <person name="Onimaru K"/>
            <person name="Kadota M"/>
            <person name="Koyanagi M"/>
            <person name="Keeley SD"/>
            <person name="Tatsumi K"/>
            <person name="Tanaka K"/>
            <person name="Motone F"/>
            <person name="Kageyama Y"/>
            <person name="Nozu R"/>
            <person name="Adachi N"/>
            <person name="Nishimura O"/>
            <person name="Nakagawa R"/>
            <person name="Tanegashima C"/>
            <person name="Kiyatake I"/>
            <person name="Matsumoto R"/>
            <person name="Murakumo K"/>
            <person name="Nishida K"/>
            <person name="Terakita A"/>
            <person name="Kuratani S"/>
            <person name="Sato K"/>
            <person name="Hyodo S Kuraku.S."/>
        </authorList>
    </citation>
    <scope>NUCLEOTIDE SEQUENCE [LARGE SCALE GENOMIC DNA]</scope>
</reference>
<dbReference type="InterPro" id="IPR051379">
    <property type="entry name" value="C-type_Lectin_Receptor_IMM"/>
</dbReference>
<dbReference type="PROSITE" id="PS50041">
    <property type="entry name" value="C_TYPE_LECTIN_2"/>
    <property type="match status" value="1"/>
</dbReference>
<keyword evidence="2" id="KW-1015">Disulfide bond</keyword>
<dbReference type="Pfam" id="PF00059">
    <property type="entry name" value="Lectin_C"/>
    <property type="match status" value="1"/>
</dbReference>
<dbReference type="EMBL" id="BFAA01013460">
    <property type="protein sequence ID" value="GCB79822.1"/>
    <property type="molecule type" value="Genomic_DNA"/>
</dbReference>
<dbReference type="InterPro" id="IPR001304">
    <property type="entry name" value="C-type_lectin-like"/>
</dbReference>
<proteinExistence type="predicted"/>
<dbReference type="PANTHER" id="PTHR46746:SF9">
    <property type="entry name" value="CD209 ANTIGEN-LIKE PROTEIN C-LIKE"/>
    <property type="match status" value="1"/>
</dbReference>
<accession>A0A401Q353</accession>
<evidence type="ECO:0000256" key="2">
    <source>
        <dbReference type="ARBA" id="ARBA00023157"/>
    </source>
</evidence>
<evidence type="ECO:0000256" key="3">
    <source>
        <dbReference type="SAM" id="MobiDB-lite"/>
    </source>
</evidence>
<keyword evidence="4" id="KW-0812">Transmembrane</keyword>
<dbReference type="PANTHER" id="PTHR46746">
    <property type="entry name" value="KILLER CELL LECTIN-LIKE RECEPTOR SUBFAMILY F MEMBER 2"/>
    <property type="match status" value="1"/>
</dbReference>
<dbReference type="OMA" id="MADNIMR"/>
<dbReference type="GO" id="GO:0030246">
    <property type="term" value="F:carbohydrate binding"/>
    <property type="evidence" value="ECO:0007669"/>
    <property type="project" value="UniProtKB-KW"/>
</dbReference>
<dbReference type="OrthoDB" id="2142683at2759"/>
<keyword evidence="1" id="KW-0430">Lectin</keyword>
<evidence type="ECO:0000259" key="5">
    <source>
        <dbReference type="PROSITE" id="PS50041"/>
    </source>
</evidence>
<name>A0A401Q353_SCYTO</name>
<feature type="compositionally biased region" description="Basic and acidic residues" evidence="3">
    <location>
        <begin position="21"/>
        <end position="33"/>
    </location>
</feature>
<dbReference type="Gene3D" id="3.10.100.10">
    <property type="entry name" value="Mannose-Binding Protein A, subunit A"/>
    <property type="match status" value="1"/>
</dbReference>
<comment type="caution">
    <text evidence="6">The sequence shown here is derived from an EMBL/GenBank/DDBJ whole genome shotgun (WGS) entry which is preliminary data.</text>
</comment>
<sequence length="191" mass="21875">CLSRQEVHPAENMELDDTYENIDRPRGDREKQENVMSEQDVQSADPVRGKCPPLVISILLGLSILLSVVILGTAIILFILWSTQLTAIENKFQQEISSIKRNGSECRHCAAGWIHFHGKCYHFSQSLLNWYEANLNCFSKRAYLIVINTALEQKFMADNIMRQPHWIGLSDLTVEGRWKWVDGTDIKATNK</sequence>
<keyword evidence="4" id="KW-1133">Transmembrane helix</keyword>
<keyword evidence="4" id="KW-0472">Membrane</keyword>
<feature type="region of interest" description="Disordered" evidence="3">
    <location>
        <begin position="13"/>
        <end position="46"/>
    </location>
</feature>
<dbReference type="InterPro" id="IPR016186">
    <property type="entry name" value="C-type_lectin-like/link_sf"/>
</dbReference>